<proteinExistence type="predicted"/>
<dbReference type="Proteomes" id="UP000294545">
    <property type="component" value="Unassembled WGS sequence"/>
</dbReference>
<keyword evidence="2" id="KW-1185">Reference proteome</keyword>
<accession>A0A4R1MDJ7</accession>
<evidence type="ECO:0000313" key="1">
    <source>
        <dbReference type="EMBL" id="TCK90598.1"/>
    </source>
</evidence>
<protein>
    <submittedName>
        <fullName evidence="1">Uncharacterized protein</fullName>
    </submittedName>
</protein>
<dbReference type="RefSeq" id="WP_132283043.1">
    <property type="nucleotide sequence ID" value="NZ_SMGQ01000015.1"/>
</dbReference>
<dbReference type="AlphaFoldDB" id="A0A4R1MDJ7"/>
<sequence>MRRKKIVMDEKGEIVQSSMRRSKTNKYIQELDLLHYVERNVNNLFVVQKNFLIEIKKEIINQKNIFVIEFKKSAK</sequence>
<gene>
    <name evidence="1" type="ORF">EDC19_2367</name>
</gene>
<organism evidence="1 2">
    <name type="scientific">Natranaerovirga hydrolytica</name>
    <dbReference type="NCBI Taxonomy" id="680378"/>
    <lineage>
        <taxon>Bacteria</taxon>
        <taxon>Bacillati</taxon>
        <taxon>Bacillota</taxon>
        <taxon>Clostridia</taxon>
        <taxon>Lachnospirales</taxon>
        <taxon>Natranaerovirgaceae</taxon>
        <taxon>Natranaerovirga</taxon>
    </lineage>
</organism>
<evidence type="ECO:0000313" key="2">
    <source>
        <dbReference type="Proteomes" id="UP000294545"/>
    </source>
</evidence>
<dbReference type="EMBL" id="SMGQ01000015">
    <property type="protein sequence ID" value="TCK90598.1"/>
    <property type="molecule type" value="Genomic_DNA"/>
</dbReference>
<reference evidence="1 2" key="1">
    <citation type="submission" date="2019-03" db="EMBL/GenBank/DDBJ databases">
        <title>Genomic Encyclopedia of Type Strains, Phase IV (KMG-IV): sequencing the most valuable type-strain genomes for metagenomic binning, comparative biology and taxonomic classification.</title>
        <authorList>
            <person name="Goeker M."/>
        </authorList>
    </citation>
    <scope>NUCLEOTIDE SEQUENCE [LARGE SCALE GENOMIC DNA]</scope>
    <source>
        <strain evidence="1 2">DSM 24176</strain>
    </source>
</reference>
<comment type="caution">
    <text evidence="1">The sequence shown here is derived from an EMBL/GenBank/DDBJ whole genome shotgun (WGS) entry which is preliminary data.</text>
</comment>
<name>A0A4R1MDJ7_9FIRM</name>